<organism evidence="11 12">
    <name type="scientific">Pedobacter rhodius</name>
    <dbReference type="NCBI Taxonomy" id="3004098"/>
    <lineage>
        <taxon>Bacteria</taxon>
        <taxon>Pseudomonadati</taxon>
        <taxon>Bacteroidota</taxon>
        <taxon>Sphingobacteriia</taxon>
        <taxon>Sphingobacteriales</taxon>
        <taxon>Sphingobacteriaceae</taxon>
        <taxon>Pedobacter</taxon>
    </lineage>
</organism>
<protein>
    <recommendedName>
        <fullName evidence="3">tRNA threonylcarbamoyladenosine biosynthesis protein TsaE</fullName>
    </recommendedName>
    <alternativeName>
        <fullName evidence="10">t(6)A37 threonylcarbamoyladenosine biosynthesis protein TsaE</fullName>
    </alternativeName>
</protein>
<evidence type="ECO:0000256" key="5">
    <source>
        <dbReference type="ARBA" id="ARBA00022694"/>
    </source>
</evidence>
<dbReference type="Proteomes" id="UP001144341">
    <property type="component" value="Unassembled WGS sequence"/>
</dbReference>
<dbReference type="EMBL" id="JAPWGL010000003">
    <property type="protein sequence ID" value="MCZ4224147.1"/>
    <property type="molecule type" value="Genomic_DNA"/>
</dbReference>
<sequence>MKIQINGLTDLPDVASKLLAFAGKEKIFLFEGEMGAGKTTFIKTFCRSLGVEDSVSSPTYSIVNEYEGAENTIYHFDFYRIKNIQEAYDLGYEEYFYGGGICLIEWPERVEELLPEHYVKVEISILDERCRTFEFTKI</sequence>
<evidence type="ECO:0000256" key="3">
    <source>
        <dbReference type="ARBA" id="ARBA00019010"/>
    </source>
</evidence>
<dbReference type="InterPro" id="IPR003442">
    <property type="entry name" value="T6A_TsaE"/>
</dbReference>
<evidence type="ECO:0000256" key="1">
    <source>
        <dbReference type="ARBA" id="ARBA00004496"/>
    </source>
</evidence>
<evidence type="ECO:0000256" key="8">
    <source>
        <dbReference type="ARBA" id="ARBA00022840"/>
    </source>
</evidence>
<keyword evidence="9" id="KW-0460">Magnesium</keyword>
<name>A0ABT4L112_9SPHI</name>
<evidence type="ECO:0000256" key="2">
    <source>
        <dbReference type="ARBA" id="ARBA00007599"/>
    </source>
</evidence>
<dbReference type="SUPFAM" id="SSF52540">
    <property type="entry name" value="P-loop containing nucleoside triphosphate hydrolases"/>
    <property type="match status" value="1"/>
</dbReference>
<dbReference type="PANTHER" id="PTHR33540:SF2">
    <property type="entry name" value="TRNA THREONYLCARBAMOYLADENOSINE BIOSYNTHESIS PROTEIN TSAE"/>
    <property type="match status" value="1"/>
</dbReference>
<evidence type="ECO:0000256" key="4">
    <source>
        <dbReference type="ARBA" id="ARBA00022490"/>
    </source>
</evidence>
<evidence type="ECO:0000256" key="10">
    <source>
        <dbReference type="ARBA" id="ARBA00032441"/>
    </source>
</evidence>
<keyword evidence="5" id="KW-0819">tRNA processing</keyword>
<dbReference type="InterPro" id="IPR027417">
    <property type="entry name" value="P-loop_NTPase"/>
</dbReference>
<keyword evidence="4" id="KW-0963">Cytoplasm</keyword>
<comment type="caution">
    <text evidence="11">The sequence shown here is derived from an EMBL/GenBank/DDBJ whole genome shotgun (WGS) entry which is preliminary data.</text>
</comment>
<dbReference type="NCBIfam" id="TIGR00150">
    <property type="entry name" value="T6A_YjeE"/>
    <property type="match status" value="1"/>
</dbReference>
<evidence type="ECO:0000256" key="6">
    <source>
        <dbReference type="ARBA" id="ARBA00022723"/>
    </source>
</evidence>
<dbReference type="Gene3D" id="3.40.50.300">
    <property type="entry name" value="P-loop containing nucleotide triphosphate hydrolases"/>
    <property type="match status" value="1"/>
</dbReference>
<gene>
    <name evidence="11" type="primary">tsaE</name>
    <name evidence="11" type="ORF">O0931_12605</name>
</gene>
<keyword evidence="6" id="KW-0479">Metal-binding</keyword>
<keyword evidence="7" id="KW-0547">Nucleotide-binding</keyword>
<reference evidence="11" key="1">
    <citation type="submission" date="2022-12" db="EMBL/GenBank/DDBJ databases">
        <title>Genome sequence of SJ11.</title>
        <authorList>
            <person name="Woo H."/>
        </authorList>
    </citation>
    <scope>NUCLEOTIDE SEQUENCE</scope>
    <source>
        <strain evidence="11">SJ11</strain>
    </source>
</reference>
<dbReference type="PANTHER" id="PTHR33540">
    <property type="entry name" value="TRNA THREONYLCARBAMOYLADENOSINE BIOSYNTHESIS PROTEIN TSAE"/>
    <property type="match status" value="1"/>
</dbReference>
<evidence type="ECO:0000256" key="7">
    <source>
        <dbReference type="ARBA" id="ARBA00022741"/>
    </source>
</evidence>
<keyword evidence="8" id="KW-0067">ATP-binding</keyword>
<proteinExistence type="inferred from homology"/>
<keyword evidence="12" id="KW-1185">Reference proteome</keyword>
<comment type="similarity">
    <text evidence="2">Belongs to the TsaE family.</text>
</comment>
<evidence type="ECO:0000313" key="12">
    <source>
        <dbReference type="Proteomes" id="UP001144341"/>
    </source>
</evidence>
<evidence type="ECO:0000256" key="9">
    <source>
        <dbReference type="ARBA" id="ARBA00022842"/>
    </source>
</evidence>
<accession>A0ABT4L112</accession>
<evidence type="ECO:0000313" key="11">
    <source>
        <dbReference type="EMBL" id="MCZ4224147.1"/>
    </source>
</evidence>
<comment type="subcellular location">
    <subcellularLocation>
        <location evidence="1">Cytoplasm</location>
    </subcellularLocation>
</comment>
<dbReference type="RefSeq" id="WP_269415933.1">
    <property type="nucleotide sequence ID" value="NZ_JAPWGL010000003.1"/>
</dbReference>
<dbReference type="Pfam" id="PF02367">
    <property type="entry name" value="TsaE"/>
    <property type="match status" value="1"/>
</dbReference>